<proteinExistence type="predicted"/>
<keyword evidence="2 5" id="KW-0812">Transmembrane</keyword>
<protein>
    <recommendedName>
        <fullName evidence="6">Major facilitator superfamily (MFS) profile domain-containing protein</fullName>
    </recommendedName>
</protein>
<keyword evidence="8" id="KW-1185">Reference proteome</keyword>
<evidence type="ECO:0000256" key="1">
    <source>
        <dbReference type="ARBA" id="ARBA00004141"/>
    </source>
</evidence>
<dbReference type="InterPro" id="IPR011701">
    <property type="entry name" value="MFS"/>
</dbReference>
<dbReference type="GO" id="GO:0005886">
    <property type="term" value="C:plasma membrane"/>
    <property type="evidence" value="ECO:0007669"/>
    <property type="project" value="TreeGrafter"/>
</dbReference>
<dbReference type="Pfam" id="PF07690">
    <property type="entry name" value="MFS_1"/>
    <property type="match status" value="1"/>
</dbReference>
<evidence type="ECO:0000256" key="2">
    <source>
        <dbReference type="ARBA" id="ARBA00022692"/>
    </source>
</evidence>
<dbReference type="SUPFAM" id="SSF103473">
    <property type="entry name" value="MFS general substrate transporter"/>
    <property type="match status" value="1"/>
</dbReference>
<feature type="transmembrane region" description="Helical" evidence="5">
    <location>
        <begin position="71"/>
        <end position="89"/>
    </location>
</feature>
<dbReference type="VEuPathDB" id="FungiDB:EYZ11_008984"/>
<keyword evidence="3 5" id="KW-1133">Transmembrane helix</keyword>
<gene>
    <name evidence="7" type="ORF">EYZ11_008984</name>
</gene>
<dbReference type="PROSITE" id="PS50850">
    <property type="entry name" value="MFS"/>
    <property type="match status" value="1"/>
</dbReference>
<evidence type="ECO:0000256" key="5">
    <source>
        <dbReference type="SAM" id="Phobius"/>
    </source>
</evidence>
<feature type="domain" description="Major facilitator superfamily (MFS) profile" evidence="6">
    <location>
        <begin position="34"/>
        <end position="427"/>
    </location>
</feature>
<evidence type="ECO:0000313" key="7">
    <source>
        <dbReference type="EMBL" id="THC91544.1"/>
    </source>
</evidence>
<feature type="transmembrane region" description="Helical" evidence="5">
    <location>
        <begin position="242"/>
        <end position="261"/>
    </location>
</feature>
<dbReference type="AlphaFoldDB" id="A0A4V6RQR0"/>
<dbReference type="InterPro" id="IPR036259">
    <property type="entry name" value="MFS_trans_sf"/>
</dbReference>
<feature type="transmembrane region" description="Helical" evidence="5">
    <location>
        <begin position="162"/>
        <end position="183"/>
    </location>
</feature>
<feature type="transmembrane region" description="Helical" evidence="5">
    <location>
        <begin position="32"/>
        <end position="51"/>
    </location>
</feature>
<comment type="subcellular location">
    <subcellularLocation>
        <location evidence="1">Membrane</location>
        <topology evidence="1">Multi-pass membrane protein</topology>
    </subcellularLocation>
</comment>
<reference evidence="7 8" key="1">
    <citation type="submission" date="2019-03" db="EMBL/GenBank/DDBJ databases">
        <title>The genome sequence of a newly discovered highly antifungal drug resistant Aspergillus species, Aspergillus tanneri NIH 1004.</title>
        <authorList>
            <person name="Mounaud S."/>
            <person name="Singh I."/>
            <person name="Joardar V."/>
            <person name="Pakala S."/>
            <person name="Pakala S."/>
            <person name="Venepally P."/>
            <person name="Hoover J."/>
            <person name="Nierman W."/>
            <person name="Chung J."/>
            <person name="Losada L."/>
        </authorList>
    </citation>
    <scope>NUCLEOTIDE SEQUENCE [LARGE SCALE GENOMIC DNA]</scope>
    <source>
        <strain evidence="7 8">NIH1004</strain>
    </source>
</reference>
<feature type="transmembrane region" description="Helical" evidence="5">
    <location>
        <begin position="341"/>
        <end position="361"/>
    </location>
</feature>
<accession>A0A4V6RQR0</accession>
<feature type="transmembrane region" description="Helical" evidence="5">
    <location>
        <begin position="398"/>
        <end position="426"/>
    </location>
</feature>
<evidence type="ECO:0000313" key="8">
    <source>
        <dbReference type="Proteomes" id="UP000308092"/>
    </source>
</evidence>
<evidence type="ECO:0000259" key="6">
    <source>
        <dbReference type="PROSITE" id="PS50850"/>
    </source>
</evidence>
<feature type="transmembrane region" description="Helical" evidence="5">
    <location>
        <begin position="126"/>
        <end position="150"/>
    </location>
</feature>
<feature type="transmembrane region" description="Helical" evidence="5">
    <location>
        <begin position="189"/>
        <end position="211"/>
    </location>
</feature>
<feature type="transmembrane region" description="Helical" evidence="5">
    <location>
        <begin position="101"/>
        <end position="120"/>
    </location>
</feature>
<dbReference type="STRING" id="1220188.A0A4V6RQR0"/>
<evidence type="ECO:0000256" key="4">
    <source>
        <dbReference type="ARBA" id="ARBA00023136"/>
    </source>
</evidence>
<feature type="transmembrane region" description="Helical" evidence="5">
    <location>
        <begin position="310"/>
        <end position="329"/>
    </location>
</feature>
<dbReference type="Gene3D" id="1.20.1250.20">
    <property type="entry name" value="MFS general substrate transporter like domains"/>
    <property type="match status" value="1"/>
</dbReference>
<dbReference type="EMBL" id="SOSA01000405">
    <property type="protein sequence ID" value="THC91544.1"/>
    <property type="molecule type" value="Genomic_DNA"/>
</dbReference>
<keyword evidence="4 5" id="KW-0472">Membrane</keyword>
<sequence length="438" mass="48113">MSISPGYQLQGTLKFTPHSPQNPSCWSLSRKIPIALVALFTVMNSGLSASLPSNAIPYLRPEFHLSDGPQTSLPTSLFLVGYTVGPLVFSPLSETVGRRLVLLSTFGVFVLSTLGCALAPNWPVLLVFRFLCGSMGSAPQTVVGGIYADLFEERRSRGRAMLLYMSASSFGPILGPIISGFASPHNWRWTFWIELIFAGCTFVETFAPVLLKREATRLRSQGLDVSLAQEKMDMVRILQRPLAMLVLEPIISCTALFIALAYSGVSFEYSDDFVGFFTCTAFSALAYDTYYERAKKAGQQWTNSPELHRLPISCIGGIGLTVSLLWLAWSSRPSIPWALPMSSGLLFGFAYQTIFISLLTYVTDAYTIYSASALASSVILRSLLGAVFPLAVRPMYNAWGVAWATSFVGLLSLLCVPIPFGLIAFGKRIRERSRYRCV</sequence>
<feature type="transmembrane region" description="Helical" evidence="5">
    <location>
        <begin position="373"/>
        <end position="392"/>
    </location>
</feature>
<dbReference type="GO" id="GO:0022857">
    <property type="term" value="F:transmembrane transporter activity"/>
    <property type="evidence" value="ECO:0007669"/>
    <property type="project" value="InterPro"/>
</dbReference>
<dbReference type="PANTHER" id="PTHR23502:SF74">
    <property type="entry name" value="MAJOR FACILITATOR SUPERFAMILY (MFS) PROFILE DOMAIN-CONTAINING PROTEIN"/>
    <property type="match status" value="1"/>
</dbReference>
<name>A0A4V6RQR0_9EURO</name>
<dbReference type="PANTHER" id="PTHR23502">
    <property type="entry name" value="MAJOR FACILITATOR SUPERFAMILY"/>
    <property type="match status" value="1"/>
</dbReference>
<comment type="caution">
    <text evidence="7">The sequence shown here is derived from an EMBL/GenBank/DDBJ whole genome shotgun (WGS) entry which is preliminary data.</text>
</comment>
<dbReference type="Proteomes" id="UP000308092">
    <property type="component" value="Unassembled WGS sequence"/>
</dbReference>
<dbReference type="InterPro" id="IPR020846">
    <property type="entry name" value="MFS_dom"/>
</dbReference>
<feature type="transmembrane region" description="Helical" evidence="5">
    <location>
        <begin position="273"/>
        <end position="290"/>
    </location>
</feature>
<organism evidence="7 8">
    <name type="scientific">Aspergillus tanneri</name>
    <dbReference type="NCBI Taxonomy" id="1220188"/>
    <lineage>
        <taxon>Eukaryota</taxon>
        <taxon>Fungi</taxon>
        <taxon>Dikarya</taxon>
        <taxon>Ascomycota</taxon>
        <taxon>Pezizomycotina</taxon>
        <taxon>Eurotiomycetes</taxon>
        <taxon>Eurotiomycetidae</taxon>
        <taxon>Eurotiales</taxon>
        <taxon>Aspergillaceae</taxon>
        <taxon>Aspergillus</taxon>
        <taxon>Aspergillus subgen. Circumdati</taxon>
    </lineage>
</organism>
<evidence type="ECO:0000256" key="3">
    <source>
        <dbReference type="ARBA" id="ARBA00022989"/>
    </source>
</evidence>